<organism evidence="6 7">
    <name type="scientific">Spiroplasma ixodetis</name>
    <dbReference type="NCBI Taxonomy" id="2141"/>
    <lineage>
        <taxon>Bacteria</taxon>
        <taxon>Bacillati</taxon>
        <taxon>Mycoplasmatota</taxon>
        <taxon>Mollicutes</taxon>
        <taxon>Entomoplasmatales</taxon>
        <taxon>Spiroplasmataceae</taxon>
        <taxon>Spiroplasma</taxon>
    </lineage>
</organism>
<dbReference type="InterPro" id="IPR029063">
    <property type="entry name" value="SAM-dependent_MTases_sf"/>
</dbReference>
<dbReference type="SUPFAM" id="SSF53335">
    <property type="entry name" value="S-adenosyl-L-methionine-dependent methyltransferases"/>
    <property type="match status" value="1"/>
</dbReference>
<dbReference type="PANTHER" id="PTHR13370">
    <property type="entry name" value="RNA METHYLASE-RELATED"/>
    <property type="match status" value="1"/>
</dbReference>
<dbReference type="RefSeq" id="WP_353306602.1">
    <property type="nucleotide sequence ID" value="NZ_AP028955.1"/>
</dbReference>
<evidence type="ECO:0000313" key="7">
    <source>
        <dbReference type="Proteomes" id="UP001473424"/>
    </source>
</evidence>
<name>A0ABM8JKR7_9MOLU</name>
<evidence type="ECO:0000259" key="5">
    <source>
        <dbReference type="Pfam" id="PF01555"/>
    </source>
</evidence>
<dbReference type="Gene3D" id="3.40.50.150">
    <property type="entry name" value="Vaccinia Virus protein VP39"/>
    <property type="match status" value="1"/>
</dbReference>
<evidence type="ECO:0000256" key="4">
    <source>
        <dbReference type="RuleBase" id="RU362026"/>
    </source>
</evidence>
<dbReference type="InterPro" id="IPR001091">
    <property type="entry name" value="RM_Methyltransferase"/>
</dbReference>
<dbReference type="PRINTS" id="PR00508">
    <property type="entry name" value="S21N4MTFRASE"/>
</dbReference>
<dbReference type="EMBL" id="AP028955">
    <property type="protein sequence ID" value="BET37824.1"/>
    <property type="molecule type" value="Genomic_DNA"/>
</dbReference>
<evidence type="ECO:0000313" key="6">
    <source>
        <dbReference type="EMBL" id="BET37824.1"/>
    </source>
</evidence>
<dbReference type="PANTHER" id="PTHR13370:SF3">
    <property type="entry name" value="TRNA (GUANINE(10)-N2)-METHYLTRANSFERASE HOMOLOG"/>
    <property type="match status" value="1"/>
</dbReference>
<feature type="domain" description="DNA methylase N-4/N-6" evidence="5">
    <location>
        <begin position="50"/>
        <end position="274"/>
    </location>
</feature>
<keyword evidence="2" id="KW-0489">Methyltransferase</keyword>
<dbReference type="InterPro" id="IPR002941">
    <property type="entry name" value="DNA_methylase_N4/N6"/>
</dbReference>
<evidence type="ECO:0000256" key="3">
    <source>
        <dbReference type="ARBA" id="ARBA00022679"/>
    </source>
</evidence>
<dbReference type="InterPro" id="IPR002052">
    <property type="entry name" value="DNA_methylase_N6_adenine_CS"/>
</dbReference>
<keyword evidence="7" id="KW-1185">Reference proteome</keyword>
<dbReference type="Pfam" id="PF01555">
    <property type="entry name" value="N6_N4_Mtase"/>
    <property type="match status" value="1"/>
</dbReference>
<protein>
    <recommendedName>
        <fullName evidence="4">Methyltransferase</fullName>
        <ecNumber evidence="4">2.1.1.-</ecNumber>
    </recommendedName>
</protein>
<dbReference type="EC" id="2.1.1.-" evidence="4"/>
<accession>A0ABM8JKR7</accession>
<evidence type="ECO:0000256" key="2">
    <source>
        <dbReference type="ARBA" id="ARBA00022603"/>
    </source>
</evidence>
<gene>
    <name evidence="6" type="ORF">SAP269_04130</name>
</gene>
<sequence length="281" mass="32825">MSLVSKELETKNEKTVKLKIDNSNSNQVKKINLIFGDSFVEMKKMKNELVDFIFIDPPYFLSNDGYSVNAGKRTSVNKGEWDKSKGFLENYKFHQKWIKECKRILKPNGTLITTRTYHSIYICGFILQKLNFHILNDIVWYKPNCTPNIGCRNFTASHETLIWAKKDSNSKHVFNYKDMKYSKWEEDNFKNEDKQMRSVWAITTPKPFEKIYGKHPSQKALDLLKRIIIACTNENDIVLDPFMGSGTTGLACKMHNRNFIGIENNIEYFYLAKKRLDDNNG</sequence>
<evidence type="ECO:0000256" key="1">
    <source>
        <dbReference type="ARBA" id="ARBA00006594"/>
    </source>
</evidence>
<reference evidence="7" key="1">
    <citation type="journal article" date="2024" name="FEMS Microbiol. Lett.">
        <title>Genomic insights into Spiroplasma endosymbionts that induce male-killing and protective phenotypes in the pea aphid.</title>
        <authorList>
            <person name="Arai H."/>
            <person name="Legeai F."/>
            <person name="Kageyama D."/>
            <person name="Sugio A."/>
            <person name="Simon J.C."/>
        </authorList>
    </citation>
    <scope>NUCLEOTIDE SEQUENCE [LARGE SCALE GENOMIC DNA]</scope>
    <source>
        <strain evidence="7">sAp269</strain>
    </source>
</reference>
<proteinExistence type="inferred from homology"/>
<comment type="similarity">
    <text evidence="1 4">Belongs to the N(4)/N(6)-methyltransferase family.</text>
</comment>
<keyword evidence="3" id="KW-0808">Transferase</keyword>
<dbReference type="PROSITE" id="PS00092">
    <property type="entry name" value="N6_MTASE"/>
    <property type="match status" value="1"/>
</dbReference>
<dbReference type="Proteomes" id="UP001473424">
    <property type="component" value="Chromosome"/>
</dbReference>